<dbReference type="InterPro" id="IPR001932">
    <property type="entry name" value="PPM-type_phosphatase-like_dom"/>
</dbReference>
<dbReference type="EMBL" id="CP050313">
    <property type="protein sequence ID" value="QIR15608.1"/>
    <property type="molecule type" value="Genomic_DNA"/>
</dbReference>
<evidence type="ECO:0000256" key="5">
    <source>
        <dbReference type="ARBA" id="ARBA00022840"/>
    </source>
</evidence>
<dbReference type="CDD" id="cd14014">
    <property type="entry name" value="STKc_PknB_like"/>
    <property type="match status" value="1"/>
</dbReference>
<dbReference type="KEGG" id="saes:HBH39_14855"/>
<protein>
    <submittedName>
        <fullName evidence="9">Bifunctional protein-serine/threonine kinase/phosphatase</fullName>
    </submittedName>
</protein>
<keyword evidence="4 9" id="KW-0418">Kinase</keyword>
<accession>A0A6G9QMI5</accession>
<dbReference type="GO" id="GO:0004674">
    <property type="term" value="F:protein serine/threonine kinase activity"/>
    <property type="evidence" value="ECO:0007669"/>
    <property type="project" value="UniProtKB-KW"/>
</dbReference>
<keyword evidence="2" id="KW-0808">Transferase</keyword>
<gene>
    <name evidence="9" type="ORF">HBH39_14855</name>
</gene>
<keyword evidence="6" id="KW-0812">Transmembrane</keyword>
<evidence type="ECO:0000256" key="2">
    <source>
        <dbReference type="ARBA" id="ARBA00022679"/>
    </source>
</evidence>
<feature type="transmembrane region" description="Helical" evidence="6">
    <location>
        <begin position="550"/>
        <end position="567"/>
    </location>
</feature>
<dbReference type="Proteomes" id="UP000502608">
    <property type="component" value="Chromosome"/>
</dbReference>
<dbReference type="Pfam" id="PF00069">
    <property type="entry name" value="Pkinase"/>
    <property type="match status" value="1"/>
</dbReference>
<dbReference type="InterPro" id="IPR008266">
    <property type="entry name" value="Tyr_kinase_AS"/>
</dbReference>
<organism evidence="9 10">
    <name type="scientific">Shewanella aestuarii</name>
    <dbReference type="NCBI Taxonomy" id="1028752"/>
    <lineage>
        <taxon>Bacteria</taxon>
        <taxon>Pseudomonadati</taxon>
        <taxon>Pseudomonadota</taxon>
        <taxon>Gammaproteobacteria</taxon>
        <taxon>Alteromonadales</taxon>
        <taxon>Shewanellaceae</taxon>
        <taxon>Shewanella</taxon>
    </lineage>
</organism>
<evidence type="ECO:0000256" key="3">
    <source>
        <dbReference type="ARBA" id="ARBA00022741"/>
    </source>
</evidence>
<dbReference type="RefSeq" id="WP_167679464.1">
    <property type="nucleotide sequence ID" value="NZ_CP050313.1"/>
</dbReference>
<dbReference type="SMART" id="SM00332">
    <property type="entry name" value="PP2Cc"/>
    <property type="match status" value="1"/>
</dbReference>
<keyword evidence="1" id="KW-0723">Serine/threonine-protein kinase</keyword>
<keyword evidence="10" id="KW-1185">Reference proteome</keyword>
<dbReference type="PROSITE" id="PS00109">
    <property type="entry name" value="PROTEIN_KINASE_TYR"/>
    <property type="match status" value="1"/>
</dbReference>
<dbReference type="Gene3D" id="1.10.510.10">
    <property type="entry name" value="Transferase(Phosphotransferase) domain 1"/>
    <property type="match status" value="1"/>
</dbReference>
<dbReference type="SUPFAM" id="SSF56112">
    <property type="entry name" value="Protein kinase-like (PK-like)"/>
    <property type="match status" value="1"/>
</dbReference>
<proteinExistence type="predicted"/>
<dbReference type="PROSITE" id="PS51746">
    <property type="entry name" value="PPM_2"/>
    <property type="match status" value="1"/>
</dbReference>
<dbReference type="Pfam" id="PF13672">
    <property type="entry name" value="PP2C_2"/>
    <property type="match status" value="1"/>
</dbReference>
<dbReference type="PANTHER" id="PTHR24351">
    <property type="entry name" value="RIBOSOMAL PROTEIN S6 KINASE"/>
    <property type="match status" value="1"/>
</dbReference>
<evidence type="ECO:0000256" key="1">
    <source>
        <dbReference type="ARBA" id="ARBA00022527"/>
    </source>
</evidence>
<dbReference type="InterPro" id="IPR036457">
    <property type="entry name" value="PPM-type-like_dom_sf"/>
</dbReference>
<sequence>MSQALVVSIGGATDKGVKTVNQDAIGWLHPEEPQLSTKGVALAIADGISSSKVSQIASEAAVSSFLADYYCTSESWSVKRSGRAVIKSINYWLCAQTRNSPYRFNKDKGYVCTFSGLVFKSNTAHIFHCGDSRVYRLHGNALEQLTTDHRRVVSSEVSYLSRALGIDQLCDIDYHSYGIEQDDVFLLSTDGLHEFVSGKDIYNAIQNSTHLEQAAKCIIKQAIDNGSDDNLSVQLARIEQLPSYQLNEIHQLTQLPLPTNIGPRMQLDGFEILRQIYISSRSHVYLARDLETQKTVVIKTPSTEMRSDPQYLERFMLEEWIAKRMNNPHVAKAIPLTRKRSYLYLVVEYIEGVSLHQWMADNPNPNLEQVRMIVEQIAKGLQAFHRQDMLHQDLRPNNIMIDHTNTVKIIDFGSVFIAGVTDIKNEESVRGTIRYSAPEHFLGQQGTVQSDLYSLAVITYQMLSTKFPYSAAIAQASTPVKQRRLVYNSILLSSPHVPPWIDETLKKALSIHPQKRYATLSEFIADLCKPNQAYIQKTKPPLMQRNPVQFWQGVSIILLIIVVIQAMN</sequence>
<dbReference type="InterPro" id="IPR011009">
    <property type="entry name" value="Kinase-like_dom_sf"/>
</dbReference>
<evidence type="ECO:0000256" key="6">
    <source>
        <dbReference type="SAM" id="Phobius"/>
    </source>
</evidence>
<keyword evidence="6" id="KW-1133">Transmembrane helix</keyword>
<dbReference type="InterPro" id="IPR000719">
    <property type="entry name" value="Prot_kinase_dom"/>
</dbReference>
<evidence type="ECO:0000259" key="8">
    <source>
        <dbReference type="PROSITE" id="PS51746"/>
    </source>
</evidence>
<evidence type="ECO:0000313" key="10">
    <source>
        <dbReference type="Proteomes" id="UP000502608"/>
    </source>
</evidence>
<evidence type="ECO:0000259" key="7">
    <source>
        <dbReference type="PROSITE" id="PS50011"/>
    </source>
</evidence>
<feature type="domain" description="PPM-type phosphatase" evidence="8">
    <location>
        <begin position="8"/>
        <end position="238"/>
    </location>
</feature>
<dbReference type="GO" id="GO:0005524">
    <property type="term" value="F:ATP binding"/>
    <property type="evidence" value="ECO:0007669"/>
    <property type="project" value="UniProtKB-KW"/>
</dbReference>
<keyword evidence="3" id="KW-0547">Nucleotide-binding</keyword>
<name>A0A6G9QMI5_9GAMM</name>
<feature type="domain" description="Protein kinase" evidence="7">
    <location>
        <begin position="270"/>
        <end position="535"/>
    </location>
</feature>
<dbReference type="CDD" id="cd00143">
    <property type="entry name" value="PP2Cc"/>
    <property type="match status" value="1"/>
</dbReference>
<reference evidence="9 10" key="1">
    <citation type="submission" date="2020-03" db="EMBL/GenBank/DDBJ databases">
        <title>Complete genome sequence of Shewanella sp.</title>
        <authorList>
            <person name="Kim Y.-S."/>
            <person name="Kim S.-J."/>
            <person name="Jung H.-K."/>
            <person name="Kim K.-H."/>
        </authorList>
    </citation>
    <scope>NUCLEOTIDE SEQUENCE [LARGE SCALE GENOMIC DNA]</scope>
    <source>
        <strain evidence="9 10">PN3F2</strain>
    </source>
</reference>
<dbReference type="Gene3D" id="3.60.40.10">
    <property type="entry name" value="PPM-type phosphatase domain"/>
    <property type="match status" value="1"/>
</dbReference>
<keyword evidence="6" id="KW-0472">Membrane</keyword>
<dbReference type="AlphaFoldDB" id="A0A6G9QMI5"/>
<keyword evidence="5" id="KW-0067">ATP-binding</keyword>
<dbReference type="SMART" id="SM00331">
    <property type="entry name" value="PP2C_SIG"/>
    <property type="match status" value="1"/>
</dbReference>
<evidence type="ECO:0000256" key="4">
    <source>
        <dbReference type="ARBA" id="ARBA00022777"/>
    </source>
</evidence>
<dbReference type="SUPFAM" id="SSF81606">
    <property type="entry name" value="PP2C-like"/>
    <property type="match status" value="1"/>
</dbReference>
<evidence type="ECO:0000313" key="9">
    <source>
        <dbReference type="EMBL" id="QIR15608.1"/>
    </source>
</evidence>
<dbReference type="PROSITE" id="PS50011">
    <property type="entry name" value="PROTEIN_KINASE_DOM"/>
    <property type="match status" value="1"/>
</dbReference>